<protein>
    <recommendedName>
        <fullName evidence="3">histidine kinase</fullName>
        <ecNumber evidence="3">2.7.13.3</ecNumber>
    </recommendedName>
</protein>
<dbReference type="SMART" id="SM00387">
    <property type="entry name" value="HATPase_c"/>
    <property type="match status" value="1"/>
</dbReference>
<dbReference type="CDD" id="cd00082">
    <property type="entry name" value="HisKA"/>
    <property type="match status" value="1"/>
</dbReference>
<dbReference type="InterPro" id="IPR003594">
    <property type="entry name" value="HATPase_dom"/>
</dbReference>
<keyword evidence="5" id="KW-0597">Phosphoprotein</keyword>
<keyword evidence="7" id="KW-0547">Nucleotide-binding</keyword>
<comment type="caution">
    <text evidence="15">The sequence shown here is derived from an EMBL/GenBank/DDBJ whole genome shotgun (WGS) entry which is preliminary data.</text>
</comment>
<dbReference type="PROSITE" id="PS50885">
    <property type="entry name" value="HAMP"/>
    <property type="match status" value="1"/>
</dbReference>
<sequence>MKNYPLSVQIWIVIAIITLSISILLAFILPSTLRSFFTREVYASIHAAQDLVFNQFDSNVYRDYIGPDFFGEEQVLENIRTVKHFIIYDDNRPIASFSISEDFLKKAQEQAIVQRNISQEYSGDINGKKVFYIISKCKVLNQDAFLVSYMGDSYREDLVQTLFKRLINLMGLVFLFSWIPAILLSRYLSKPLVNLEKKVEKLANNEWNEPIELNRRDEIGKLGYSIEHLRKQLIRQDEAEQSFLQHVSHELKTPVMVIQSFTQAIKDGIYPKGTLDDSINVIDNEAKRLEKKIKNLLYLTKLDYLSNHEIDKVNFSLDSLIKEIIERFSWHRTDINWNLDLIPISIEGDLEQWKIAIENLLDNQIRYANNQILISLKKTNNKTLLRIWNDGPHIEENLLNTMFNKFNKGYKGEFGLGLAIAYKIINAHSSNILAINEKEGVSFYIEISS</sequence>
<dbReference type="InterPro" id="IPR050398">
    <property type="entry name" value="HssS/ArlS-like"/>
</dbReference>
<name>A0ABT1SDN2_9FIRM</name>
<keyword evidence="9" id="KW-0067">ATP-binding</keyword>
<dbReference type="PANTHER" id="PTHR45528">
    <property type="entry name" value="SENSOR HISTIDINE KINASE CPXA"/>
    <property type="match status" value="1"/>
</dbReference>
<evidence type="ECO:0000256" key="9">
    <source>
        <dbReference type="ARBA" id="ARBA00022840"/>
    </source>
</evidence>
<evidence type="ECO:0000256" key="11">
    <source>
        <dbReference type="ARBA" id="ARBA00023136"/>
    </source>
</evidence>
<dbReference type="Pfam" id="PF02518">
    <property type="entry name" value="HATPase_c"/>
    <property type="match status" value="1"/>
</dbReference>
<evidence type="ECO:0000256" key="5">
    <source>
        <dbReference type="ARBA" id="ARBA00022553"/>
    </source>
</evidence>
<gene>
    <name evidence="15" type="ORF">NE686_15940</name>
</gene>
<dbReference type="PANTHER" id="PTHR45528:SF1">
    <property type="entry name" value="SENSOR HISTIDINE KINASE CPXA"/>
    <property type="match status" value="1"/>
</dbReference>
<dbReference type="GO" id="GO:0016301">
    <property type="term" value="F:kinase activity"/>
    <property type="evidence" value="ECO:0007669"/>
    <property type="project" value="UniProtKB-KW"/>
</dbReference>
<feature type="domain" description="HAMP" evidence="14">
    <location>
        <begin position="186"/>
        <end position="238"/>
    </location>
</feature>
<keyword evidence="12" id="KW-0812">Transmembrane</keyword>
<feature type="transmembrane region" description="Helical" evidence="12">
    <location>
        <begin position="6"/>
        <end position="29"/>
    </location>
</feature>
<evidence type="ECO:0000256" key="6">
    <source>
        <dbReference type="ARBA" id="ARBA00022679"/>
    </source>
</evidence>
<evidence type="ECO:0000256" key="2">
    <source>
        <dbReference type="ARBA" id="ARBA00004651"/>
    </source>
</evidence>
<evidence type="ECO:0000256" key="10">
    <source>
        <dbReference type="ARBA" id="ARBA00023012"/>
    </source>
</evidence>
<comment type="catalytic activity">
    <reaction evidence="1">
        <text>ATP + protein L-histidine = ADP + protein N-phospho-L-histidine.</text>
        <dbReference type="EC" id="2.7.13.3"/>
    </reaction>
</comment>
<dbReference type="Pfam" id="PF00672">
    <property type="entry name" value="HAMP"/>
    <property type="match status" value="1"/>
</dbReference>
<dbReference type="CDD" id="cd06225">
    <property type="entry name" value="HAMP"/>
    <property type="match status" value="1"/>
</dbReference>
<proteinExistence type="predicted"/>
<evidence type="ECO:0000259" key="13">
    <source>
        <dbReference type="PROSITE" id="PS50109"/>
    </source>
</evidence>
<dbReference type="Pfam" id="PF00512">
    <property type="entry name" value="HisKA"/>
    <property type="match status" value="1"/>
</dbReference>
<organism evidence="15 16">
    <name type="scientific">Tissierella carlieri</name>
    <dbReference type="NCBI Taxonomy" id="689904"/>
    <lineage>
        <taxon>Bacteria</taxon>
        <taxon>Bacillati</taxon>
        <taxon>Bacillota</taxon>
        <taxon>Tissierellia</taxon>
        <taxon>Tissierellales</taxon>
        <taxon>Tissierellaceae</taxon>
        <taxon>Tissierella</taxon>
    </lineage>
</organism>
<keyword evidence="10" id="KW-0902">Two-component regulatory system</keyword>
<reference evidence="15 16" key="1">
    <citation type="submission" date="2022-06" db="EMBL/GenBank/DDBJ databases">
        <title>Isolation of gut microbiota from human fecal samples.</title>
        <authorList>
            <person name="Pamer E.G."/>
            <person name="Barat B."/>
            <person name="Waligurski E."/>
            <person name="Medina S."/>
            <person name="Paddock L."/>
            <person name="Mostad J."/>
        </authorList>
    </citation>
    <scope>NUCLEOTIDE SEQUENCE [LARGE SCALE GENOMIC DNA]</scope>
    <source>
        <strain evidence="15 16">DFI.7.95</strain>
    </source>
</reference>
<keyword evidence="16" id="KW-1185">Reference proteome</keyword>
<evidence type="ECO:0000256" key="1">
    <source>
        <dbReference type="ARBA" id="ARBA00000085"/>
    </source>
</evidence>
<dbReference type="InterPro" id="IPR003661">
    <property type="entry name" value="HisK_dim/P_dom"/>
</dbReference>
<accession>A0ABT1SDN2</accession>
<keyword evidence="12" id="KW-1133">Transmembrane helix</keyword>
<keyword evidence="8 15" id="KW-0418">Kinase</keyword>
<evidence type="ECO:0000313" key="15">
    <source>
        <dbReference type="EMBL" id="MCQ4924594.1"/>
    </source>
</evidence>
<dbReference type="RefSeq" id="WP_216556410.1">
    <property type="nucleotide sequence ID" value="NZ_JAHLOH010000019.1"/>
</dbReference>
<evidence type="ECO:0000256" key="8">
    <source>
        <dbReference type="ARBA" id="ARBA00022777"/>
    </source>
</evidence>
<evidence type="ECO:0000256" key="7">
    <source>
        <dbReference type="ARBA" id="ARBA00022741"/>
    </source>
</evidence>
<feature type="domain" description="Histidine kinase" evidence="13">
    <location>
        <begin position="246"/>
        <end position="449"/>
    </location>
</feature>
<evidence type="ECO:0000256" key="4">
    <source>
        <dbReference type="ARBA" id="ARBA00022475"/>
    </source>
</evidence>
<keyword evidence="6" id="KW-0808">Transferase</keyword>
<keyword evidence="4" id="KW-1003">Cell membrane</keyword>
<dbReference type="PROSITE" id="PS50109">
    <property type="entry name" value="HIS_KIN"/>
    <property type="match status" value="1"/>
</dbReference>
<dbReference type="SMART" id="SM00388">
    <property type="entry name" value="HisKA"/>
    <property type="match status" value="1"/>
</dbReference>
<dbReference type="SMART" id="SM00304">
    <property type="entry name" value="HAMP"/>
    <property type="match status" value="1"/>
</dbReference>
<keyword evidence="11 12" id="KW-0472">Membrane</keyword>
<evidence type="ECO:0000313" key="16">
    <source>
        <dbReference type="Proteomes" id="UP001524478"/>
    </source>
</evidence>
<evidence type="ECO:0000259" key="14">
    <source>
        <dbReference type="PROSITE" id="PS50885"/>
    </source>
</evidence>
<dbReference type="Proteomes" id="UP001524478">
    <property type="component" value="Unassembled WGS sequence"/>
</dbReference>
<dbReference type="InterPro" id="IPR005467">
    <property type="entry name" value="His_kinase_dom"/>
</dbReference>
<dbReference type="EMBL" id="JANGAC010000014">
    <property type="protein sequence ID" value="MCQ4924594.1"/>
    <property type="molecule type" value="Genomic_DNA"/>
</dbReference>
<dbReference type="InterPro" id="IPR003660">
    <property type="entry name" value="HAMP_dom"/>
</dbReference>
<feature type="transmembrane region" description="Helical" evidence="12">
    <location>
        <begin position="166"/>
        <end position="188"/>
    </location>
</feature>
<dbReference type="EC" id="2.7.13.3" evidence="3"/>
<evidence type="ECO:0000256" key="3">
    <source>
        <dbReference type="ARBA" id="ARBA00012438"/>
    </source>
</evidence>
<evidence type="ECO:0000256" key="12">
    <source>
        <dbReference type="SAM" id="Phobius"/>
    </source>
</evidence>
<comment type="subcellular location">
    <subcellularLocation>
        <location evidence="2">Cell membrane</location>
        <topology evidence="2">Multi-pass membrane protein</topology>
    </subcellularLocation>
</comment>